<dbReference type="HAMAP" id="MF_00772">
    <property type="entry name" value="OGT"/>
    <property type="match status" value="1"/>
</dbReference>
<dbReference type="Gene3D" id="1.10.10.10">
    <property type="entry name" value="Winged helix-like DNA-binding domain superfamily/Winged helix DNA-binding domain"/>
    <property type="match status" value="1"/>
</dbReference>
<comment type="function">
    <text evidence="9">Involved in the cellular defense against the biological effects of O6-methylguanine (O6-MeG) and O4-methylthymine (O4-MeT) in DNA. Repairs the methylated nucleobase in DNA by stoichiometrically transferring the methyl group to a cysteine residue in the enzyme. This is a suicide reaction: the enzyme is irreversibly inactivated.</text>
</comment>
<evidence type="ECO:0000313" key="13">
    <source>
        <dbReference type="Proteomes" id="UP000319828"/>
    </source>
</evidence>
<comment type="catalytic activity">
    <reaction evidence="8 9">
        <text>a 6-O-methyl-2'-deoxyguanosine in DNA + L-cysteinyl-[protein] = S-methyl-L-cysteinyl-[protein] + a 2'-deoxyguanosine in DNA</text>
        <dbReference type="Rhea" id="RHEA:24000"/>
        <dbReference type="Rhea" id="RHEA-COMP:10131"/>
        <dbReference type="Rhea" id="RHEA-COMP:10132"/>
        <dbReference type="Rhea" id="RHEA-COMP:11367"/>
        <dbReference type="Rhea" id="RHEA-COMP:11368"/>
        <dbReference type="ChEBI" id="CHEBI:29950"/>
        <dbReference type="ChEBI" id="CHEBI:82612"/>
        <dbReference type="ChEBI" id="CHEBI:85445"/>
        <dbReference type="ChEBI" id="CHEBI:85448"/>
        <dbReference type="EC" id="2.1.1.63"/>
    </reaction>
</comment>
<evidence type="ECO:0000256" key="7">
    <source>
        <dbReference type="ARBA" id="ARBA00023204"/>
    </source>
</evidence>
<dbReference type="CDD" id="cd06445">
    <property type="entry name" value="ATase"/>
    <property type="match status" value="1"/>
</dbReference>
<dbReference type="GO" id="GO:0006307">
    <property type="term" value="P:DNA alkylation repair"/>
    <property type="evidence" value="ECO:0007669"/>
    <property type="project" value="UniProtKB-UniRule"/>
</dbReference>
<accession>A0A557NUT7</accession>
<gene>
    <name evidence="12" type="ORF">FOF44_17280</name>
</gene>
<organism evidence="12 13">
    <name type="scientific">Vibrio algivorus</name>
    <dbReference type="NCBI Taxonomy" id="1667024"/>
    <lineage>
        <taxon>Bacteria</taxon>
        <taxon>Pseudomonadati</taxon>
        <taxon>Pseudomonadota</taxon>
        <taxon>Gammaproteobacteria</taxon>
        <taxon>Vibrionales</taxon>
        <taxon>Vibrionaceae</taxon>
        <taxon>Vibrio</taxon>
    </lineage>
</organism>
<dbReference type="InterPro" id="IPR036217">
    <property type="entry name" value="MethylDNA_cys_MeTrfase_DNAb"/>
</dbReference>
<dbReference type="InterPro" id="IPR036388">
    <property type="entry name" value="WH-like_DNA-bd_sf"/>
</dbReference>
<dbReference type="InterPro" id="IPR001497">
    <property type="entry name" value="MethylDNA_cys_MeTrfase_AS"/>
</dbReference>
<comment type="subcellular location">
    <subcellularLocation>
        <location evidence="9">Cytoplasm</location>
    </subcellularLocation>
</comment>
<reference evidence="12 13" key="1">
    <citation type="submission" date="2019-07" db="EMBL/GenBank/DDBJ databases">
        <title>The draft genome sequence of Vibrio algivorus M1486.</title>
        <authorList>
            <person name="Meng X."/>
        </authorList>
    </citation>
    <scope>NUCLEOTIDE SEQUENCE [LARGE SCALE GENOMIC DNA]</scope>
    <source>
        <strain evidence="12 13">M1486</strain>
    </source>
</reference>
<dbReference type="OrthoDB" id="9811249at2"/>
<keyword evidence="6 9" id="KW-0227">DNA damage</keyword>
<keyword evidence="7 9" id="KW-0234">DNA repair</keyword>
<evidence type="ECO:0000313" key="12">
    <source>
        <dbReference type="EMBL" id="TVO32191.1"/>
    </source>
</evidence>
<dbReference type="InterPro" id="IPR014048">
    <property type="entry name" value="MethylDNA_cys_MeTrfase_DNA-bd"/>
</dbReference>
<comment type="similarity">
    <text evidence="2 9">Belongs to the MGMT family.</text>
</comment>
<evidence type="ECO:0000256" key="3">
    <source>
        <dbReference type="ARBA" id="ARBA00022490"/>
    </source>
</evidence>
<evidence type="ECO:0000256" key="1">
    <source>
        <dbReference type="ARBA" id="ARBA00001286"/>
    </source>
</evidence>
<name>A0A557NUT7_9VIBR</name>
<feature type="active site" description="Nucleophile; methyl group acceptor" evidence="9">
    <location>
        <position position="139"/>
    </location>
</feature>
<dbReference type="Gene3D" id="3.30.160.70">
    <property type="entry name" value="Methylated DNA-protein cysteine methyltransferase domain"/>
    <property type="match status" value="1"/>
</dbReference>
<evidence type="ECO:0000256" key="9">
    <source>
        <dbReference type="HAMAP-Rule" id="MF_00772"/>
    </source>
</evidence>
<dbReference type="InterPro" id="IPR023546">
    <property type="entry name" value="MGMT"/>
</dbReference>
<evidence type="ECO:0000259" key="10">
    <source>
        <dbReference type="Pfam" id="PF01035"/>
    </source>
</evidence>
<dbReference type="PANTHER" id="PTHR10815:SF5">
    <property type="entry name" value="METHYLATED-DNA--PROTEIN-CYSTEINE METHYLTRANSFERASE"/>
    <property type="match status" value="1"/>
</dbReference>
<dbReference type="RefSeq" id="WP_144389181.1">
    <property type="nucleotide sequence ID" value="NZ_CANNCB010000065.1"/>
</dbReference>
<proteinExistence type="inferred from homology"/>
<evidence type="ECO:0000259" key="11">
    <source>
        <dbReference type="Pfam" id="PF02870"/>
    </source>
</evidence>
<evidence type="ECO:0000256" key="5">
    <source>
        <dbReference type="ARBA" id="ARBA00022679"/>
    </source>
</evidence>
<feature type="domain" description="Methylguanine DNA methyltransferase ribonuclease-like" evidence="11">
    <location>
        <begin position="10"/>
        <end position="80"/>
    </location>
</feature>
<dbReference type="Proteomes" id="UP000319828">
    <property type="component" value="Unassembled WGS sequence"/>
</dbReference>
<evidence type="ECO:0000256" key="6">
    <source>
        <dbReference type="ARBA" id="ARBA00022763"/>
    </source>
</evidence>
<dbReference type="SUPFAM" id="SSF53155">
    <property type="entry name" value="Methylated DNA-protein cysteine methyltransferase domain"/>
    <property type="match status" value="1"/>
</dbReference>
<dbReference type="EC" id="2.1.1.63" evidence="9"/>
<dbReference type="PROSITE" id="PS00374">
    <property type="entry name" value="MGMT"/>
    <property type="match status" value="1"/>
</dbReference>
<keyword evidence="5 9" id="KW-0808">Transferase</keyword>
<comment type="caution">
    <text evidence="12">The sequence shown here is derived from an EMBL/GenBank/DDBJ whole genome shotgun (WGS) entry which is preliminary data.</text>
</comment>
<keyword evidence="4 9" id="KW-0489">Methyltransferase</keyword>
<dbReference type="PANTHER" id="PTHR10815">
    <property type="entry name" value="METHYLATED-DNA--PROTEIN-CYSTEINE METHYLTRANSFERASE"/>
    <property type="match status" value="1"/>
</dbReference>
<evidence type="ECO:0000256" key="4">
    <source>
        <dbReference type="ARBA" id="ARBA00022603"/>
    </source>
</evidence>
<protein>
    <recommendedName>
        <fullName evidence="9">Methylated-DNA--protein-cysteine methyltransferase</fullName>
        <ecNumber evidence="9">2.1.1.63</ecNumber>
    </recommendedName>
    <alternativeName>
        <fullName evidence="9">6-O-methylguanine-DNA methyltransferase</fullName>
        <shortName evidence="9">MGMT</shortName>
    </alternativeName>
    <alternativeName>
        <fullName evidence="9">O-6-methylguanine-DNA-alkyltransferase</fullName>
    </alternativeName>
</protein>
<dbReference type="PROSITE" id="PS51257">
    <property type="entry name" value="PROKAR_LIPOPROTEIN"/>
    <property type="match status" value="1"/>
</dbReference>
<dbReference type="Pfam" id="PF01035">
    <property type="entry name" value="DNA_binding_1"/>
    <property type="match status" value="1"/>
</dbReference>
<dbReference type="Pfam" id="PF02870">
    <property type="entry name" value="Methyltransf_1N"/>
    <property type="match status" value="1"/>
</dbReference>
<evidence type="ECO:0000256" key="2">
    <source>
        <dbReference type="ARBA" id="ARBA00008711"/>
    </source>
</evidence>
<comment type="miscellaneous">
    <text evidence="9">This enzyme catalyzes only one turnover and therefore is not strictly catalytic. According to one definition, an enzyme is a biocatalyst that acts repeatedly and over many reaction cycles.</text>
</comment>
<sequence>MATKTNNTWYYQTFATQACDVTLVGSSDGLHILHLETGAGKKDGFQIEADWIEDVTRFTDVREQVIEYFAGKRVEFDFTTPLKPLGTNFQQSVWHALNQIQTGSTYRYMDIAQQINNPKAVRAVGAAIGRNPIPLIIPCHRVVGADGSLTGFAHGLEMKRMLLNLEGCKVA</sequence>
<dbReference type="AlphaFoldDB" id="A0A557NUT7"/>
<dbReference type="GO" id="GO:0003908">
    <property type="term" value="F:methylated-DNA-[protein]-cysteine S-methyltransferase activity"/>
    <property type="evidence" value="ECO:0007669"/>
    <property type="project" value="UniProtKB-UniRule"/>
</dbReference>
<dbReference type="SUPFAM" id="SSF46767">
    <property type="entry name" value="Methylated DNA-protein cysteine methyltransferase, C-terminal domain"/>
    <property type="match status" value="1"/>
</dbReference>
<dbReference type="FunFam" id="1.10.10.10:FF:000214">
    <property type="entry name" value="Methylated-DNA--protein-cysteine methyltransferase"/>
    <property type="match status" value="1"/>
</dbReference>
<comment type="catalytic activity">
    <reaction evidence="1 9">
        <text>a 4-O-methyl-thymidine in DNA + L-cysteinyl-[protein] = a thymidine in DNA + S-methyl-L-cysteinyl-[protein]</text>
        <dbReference type="Rhea" id="RHEA:53428"/>
        <dbReference type="Rhea" id="RHEA-COMP:10131"/>
        <dbReference type="Rhea" id="RHEA-COMP:10132"/>
        <dbReference type="Rhea" id="RHEA-COMP:13555"/>
        <dbReference type="Rhea" id="RHEA-COMP:13556"/>
        <dbReference type="ChEBI" id="CHEBI:29950"/>
        <dbReference type="ChEBI" id="CHEBI:82612"/>
        <dbReference type="ChEBI" id="CHEBI:137386"/>
        <dbReference type="ChEBI" id="CHEBI:137387"/>
        <dbReference type="EC" id="2.1.1.63"/>
    </reaction>
</comment>
<evidence type="ECO:0000256" key="8">
    <source>
        <dbReference type="ARBA" id="ARBA00049348"/>
    </source>
</evidence>
<dbReference type="InterPro" id="IPR008332">
    <property type="entry name" value="MethylG_MeTrfase_N"/>
</dbReference>
<feature type="domain" description="Methylated-DNA-[protein]-cysteine S-methyltransferase DNA binding" evidence="10">
    <location>
        <begin position="88"/>
        <end position="167"/>
    </location>
</feature>
<dbReference type="NCBIfam" id="TIGR00589">
    <property type="entry name" value="ogt"/>
    <property type="match status" value="1"/>
</dbReference>
<dbReference type="GO" id="GO:0005737">
    <property type="term" value="C:cytoplasm"/>
    <property type="evidence" value="ECO:0007669"/>
    <property type="project" value="UniProtKB-SubCell"/>
</dbReference>
<dbReference type="InterPro" id="IPR036631">
    <property type="entry name" value="MGMT_N_sf"/>
</dbReference>
<keyword evidence="3 9" id="KW-0963">Cytoplasm</keyword>
<dbReference type="EMBL" id="VMKJ01000061">
    <property type="protein sequence ID" value="TVO32191.1"/>
    <property type="molecule type" value="Genomic_DNA"/>
</dbReference>
<dbReference type="GO" id="GO:0032259">
    <property type="term" value="P:methylation"/>
    <property type="evidence" value="ECO:0007669"/>
    <property type="project" value="UniProtKB-KW"/>
</dbReference>